<feature type="domain" description="Arabinofuranosyltransferase central" evidence="13">
    <location>
        <begin position="196"/>
        <end position="653"/>
    </location>
</feature>
<evidence type="ECO:0000259" key="13">
    <source>
        <dbReference type="Pfam" id="PF04602"/>
    </source>
</evidence>
<evidence type="ECO:0000256" key="8">
    <source>
        <dbReference type="ARBA" id="ARBA00022989"/>
    </source>
</evidence>
<dbReference type="InterPro" id="IPR040920">
    <property type="entry name" value="Arabino_trans_N"/>
</dbReference>
<keyword evidence="10" id="KW-0961">Cell wall biogenesis/degradation</keyword>
<feature type="transmembrane region" description="Helical" evidence="12">
    <location>
        <begin position="534"/>
        <end position="552"/>
    </location>
</feature>
<dbReference type="EMBL" id="BAAAUX010000011">
    <property type="protein sequence ID" value="GAA2789095.1"/>
    <property type="molecule type" value="Genomic_DNA"/>
</dbReference>
<evidence type="ECO:0000256" key="4">
    <source>
        <dbReference type="ARBA" id="ARBA00022475"/>
    </source>
</evidence>
<feature type="domain" description="Arabinosyltransferas concanavalin like" evidence="15">
    <location>
        <begin position="42"/>
        <end position="191"/>
    </location>
</feature>
<dbReference type="Proteomes" id="UP001500979">
    <property type="component" value="Unassembled WGS sequence"/>
</dbReference>
<evidence type="ECO:0000256" key="2">
    <source>
        <dbReference type="ARBA" id="ARBA00004651"/>
    </source>
</evidence>
<gene>
    <name evidence="16" type="ORF">GCM10010470_24650</name>
</gene>
<feature type="compositionally biased region" description="Basic and acidic residues" evidence="11">
    <location>
        <begin position="1054"/>
        <end position="1070"/>
    </location>
</feature>
<feature type="transmembrane region" description="Helical" evidence="12">
    <location>
        <begin position="346"/>
        <end position="362"/>
    </location>
</feature>
<feature type="transmembrane region" description="Helical" evidence="12">
    <location>
        <begin position="245"/>
        <end position="262"/>
    </location>
</feature>
<dbReference type="Gene3D" id="2.60.120.610">
    <property type="entry name" value="arabinofuranosyltransferase like domain"/>
    <property type="match status" value="1"/>
</dbReference>
<accession>A0ABN3VC91</accession>
<feature type="transmembrane region" description="Helical" evidence="12">
    <location>
        <begin position="590"/>
        <end position="613"/>
    </location>
</feature>
<dbReference type="InterPro" id="IPR032731">
    <property type="entry name" value="Arabino_trans_C"/>
</dbReference>
<feature type="transmembrane region" description="Helical" evidence="12">
    <location>
        <begin position="316"/>
        <end position="334"/>
    </location>
</feature>
<evidence type="ECO:0000256" key="11">
    <source>
        <dbReference type="SAM" id="MobiDB-lite"/>
    </source>
</evidence>
<keyword evidence="5" id="KW-0328">Glycosyltransferase</keyword>
<dbReference type="InterPro" id="IPR042486">
    <property type="entry name" value="Arabino_trans_C_2"/>
</dbReference>
<feature type="transmembrane region" description="Helical" evidence="12">
    <location>
        <begin position="437"/>
        <end position="459"/>
    </location>
</feature>
<evidence type="ECO:0000313" key="17">
    <source>
        <dbReference type="Proteomes" id="UP001500979"/>
    </source>
</evidence>
<feature type="transmembrane region" description="Helical" evidence="12">
    <location>
        <begin position="368"/>
        <end position="387"/>
    </location>
</feature>
<feature type="transmembrane region" description="Helical" evidence="12">
    <location>
        <begin position="20"/>
        <end position="39"/>
    </location>
</feature>
<feature type="transmembrane region" description="Helical" evidence="12">
    <location>
        <begin position="558"/>
        <end position="578"/>
    </location>
</feature>
<name>A0ABN3VC91_9PSEU</name>
<evidence type="ECO:0000256" key="5">
    <source>
        <dbReference type="ARBA" id="ARBA00022676"/>
    </source>
</evidence>
<reference evidence="16 17" key="1">
    <citation type="journal article" date="2019" name="Int. J. Syst. Evol. Microbiol.">
        <title>The Global Catalogue of Microorganisms (GCM) 10K type strain sequencing project: providing services to taxonomists for standard genome sequencing and annotation.</title>
        <authorList>
            <consortium name="The Broad Institute Genomics Platform"/>
            <consortium name="The Broad Institute Genome Sequencing Center for Infectious Disease"/>
            <person name="Wu L."/>
            <person name="Ma J."/>
        </authorList>
    </citation>
    <scope>NUCLEOTIDE SEQUENCE [LARGE SCALE GENOMIC DNA]</scope>
    <source>
        <strain evidence="16 17">JCM 9383</strain>
    </source>
</reference>
<dbReference type="InterPro" id="IPR027451">
    <property type="entry name" value="EmbABC_dom1"/>
</dbReference>
<proteinExistence type="inferred from homology"/>
<protein>
    <submittedName>
        <fullName evidence="16">Arabinosyltransferase domain-containing protein</fullName>
    </submittedName>
</protein>
<dbReference type="Pfam" id="PF17689">
    <property type="entry name" value="Arabino_trans_N"/>
    <property type="match status" value="1"/>
</dbReference>
<dbReference type="RefSeq" id="WP_344679719.1">
    <property type="nucleotide sequence ID" value="NZ_BAAAUX010000011.1"/>
</dbReference>
<feature type="transmembrane region" description="Helical" evidence="12">
    <location>
        <begin position="201"/>
        <end position="221"/>
    </location>
</feature>
<keyword evidence="6" id="KW-0808">Transferase</keyword>
<dbReference type="Pfam" id="PF04602">
    <property type="entry name" value="Arabinose_trans"/>
    <property type="match status" value="1"/>
</dbReference>
<dbReference type="Pfam" id="PF14896">
    <property type="entry name" value="Arabino_trans_C"/>
    <property type="match status" value="1"/>
</dbReference>
<comment type="function">
    <text evidence="1">Arabinosyl transferase responsible for the polymerization of arabinose into the arabinan of arabinogalactan.</text>
</comment>
<evidence type="ECO:0000256" key="9">
    <source>
        <dbReference type="ARBA" id="ARBA00023136"/>
    </source>
</evidence>
<feature type="transmembrane region" description="Helical" evidence="12">
    <location>
        <begin position="505"/>
        <end position="522"/>
    </location>
</feature>
<evidence type="ECO:0000256" key="10">
    <source>
        <dbReference type="ARBA" id="ARBA00023316"/>
    </source>
</evidence>
<keyword evidence="4" id="KW-1003">Cell membrane</keyword>
<evidence type="ECO:0000256" key="6">
    <source>
        <dbReference type="ARBA" id="ARBA00022679"/>
    </source>
</evidence>
<evidence type="ECO:0000256" key="12">
    <source>
        <dbReference type="SAM" id="Phobius"/>
    </source>
</evidence>
<comment type="similarity">
    <text evidence="3">Belongs to the emb family.</text>
</comment>
<keyword evidence="7 12" id="KW-0812">Transmembrane</keyword>
<comment type="caution">
    <text evidence="16">The sequence shown here is derived from an EMBL/GenBank/DDBJ whole genome shotgun (WGS) entry which is preliminary data.</text>
</comment>
<keyword evidence="9 12" id="KW-0472">Membrane</keyword>
<feature type="transmembrane region" description="Helical" evidence="12">
    <location>
        <begin position="283"/>
        <end position="304"/>
    </location>
</feature>
<feature type="domain" description="Arabinosyltransferase C-terminal" evidence="14">
    <location>
        <begin position="689"/>
        <end position="1043"/>
    </location>
</feature>
<feature type="region of interest" description="Disordered" evidence="11">
    <location>
        <begin position="734"/>
        <end position="803"/>
    </location>
</feature>
<organism evidence="16 17">
    <name type="scientific">Saccharopolyspora taberi</name>
    <dbReference type="NCBI Taxonomy" id="60895"/>
    <lineage>
        <taxon>Bacteria</taxon>
        <taxon>Bacillati</taxon>
        <taxon>Actinomycetota</taxon>
        <taxon>Actinomycetes</taxon>
        <taxon>Pseudonocardiales</taxon>
        <taxon>Pseudonocardiaceae</taxon>
        <taxon>Saccharopolyspora</taxon>
    </lineage>
</organism>
<feature type="transmembrane region" description="Helical" evidence="12">
    <location>
        <begin position="628"/>
        <end position="649"/>
    </location>
</feature>
<evidence type="ECO:0000313" key="16">
    <source>
        <dbReference type="EMBL" id="GAA2789095.1"/>
    </source>
</evidence>
<keyword evidence="8 12" id="KW-1133">Transmembrane helix</keyword>
<dbReference type="Gene3D" id="2.60.120.940">
    <property type="entry name" value="EmbC, C-terminal domain, subdomain 2"/>
    <property type="match status" value="1"/>
</dbReference>
<dbReference type="Gene3D" id="3.40.190.160">
    <property type="match status" value="1"/>
</dbReference>
<sequence>MLAGEEKTTAPPERRLKRFAFVAGLLGAVLAVAVPFLPVHYDITTLKWPTANGTKPISAPLVDYSPVELAIDVPCDTARGLDARLDRPAVLLSTNPPSSHYGGLTGMTLQVDNGQLSLLSRGKQLGQVPLPEGCSISVRSDAHGIKSYAGEHKLIDVAGDSRPQLTGIHSDLDARIDDVRGVSFEARLDNRYQSYATPLKLVAIVLAVLAFLASLVAVHRIDARSPRKPRKLVAAGWWKPTSRDVAVVAALVAWWLIGAMTADDGYFLTMARARDDLGYVSDFYRWFSTAYAPMGWFIELYSWWVQISTSTPWVRLPALGMGVLSWLLISREILPRLGRQVRRSSAAGWAAAAVFMAFWMPYNNGLRPEPVVVVLALLVMCGVERAVAGRRLLPAVLALVGAALSVGVNPHGAVAVLPLVVAFKPLLRLLRERARDVGWATVLPPILASGLAVLVVMFADQTWQSTLDSMELRTELGPSLKWFQELHRYNLLFSPTQDGSLTRRFPVLLVILCLVTCLVVLLRRGRIRGAALGPSQRMLAIAALSFVILALTPTKHTHHFGVFAAVGGPVAALTALATSSTVLRSRRNRAVFFAGLMVILAFAATSTNAWWYVSGWGVPWFDKPPSIMGYQASTLLLAAAGVALVVAFVEHVRIDEHRPEVAAEKHSRALRLGTAPLSIICALLMLGEVATFGKVIQEQWGSYSLGQDNIRQLTGSSCGLSDYVYVETNPRTGMLAPSAQQPQTAVPGSKVPKRNENAENADQYLRGRTEGFRRNGLPPGDGTDPGEPDWRPPSGFGDDRAPLWGSYEPTATGTGELRTPWYDIPERAASGEVPVVLTLAGWELGANSVYVEFGRDTDAGFETMQRYPVAQGNAPHWRDHRVLVGGPSEGATKLRVVATDQALGPNGWLAVSAPRVPQLTRMTDVVGDAPTFVEWPAALLHPCLHTVRQRDGIAEVPRFRVAGGGDVRAVGQGWSSPDAGGPFGWMNVAASVRELPTYLRNDINRDWGSLYVVDPYAPEALPAQSAMKTHTETHWGNWSPGPLPKSLRLPGDVPDSRDRTDLRLEDDPQP</sequence>
<evidence type="ECO:0000256" key="7">
    <source>
        <dbReference type="ARBA" id="ARBA00022692"/>
    </source>
</evidence>
<evidence type="ECO:0000259" key="15">
    <source>
        <dbReference type="Pfam" id="PF17689"/>
    </source>
</evidence>
<feature type="transmembrane region" description="Helical" evidence="12">
    <location>
        <begin position="414"/>
        <end position="430"/>
    </location>
</feature>
<feature type="region of interest" description="Disordered" evidence="11">
    <location>
        <begin position="1032"/>
        <end position="1070"/>
    </location>
</feature>
<evidence type="ECO:0000259" key="14">
    <source>
        <dbReference type="Pfam" id="PF14896"/>
    </source>
</evidence>
<evidence type="ECO:0000256" key="3">
    <source>
        <dbReference type="ARBA" id="ARBA00008195"/>
    </source>
</evidence>
<comment type="subcellular location">
    <subcellularLocation>
        <location evidence="2">Cell membrane</location>
        <topology evidence="2">Multi-pass membrane protein</topology>
    </subcellularLocation>
</comment>
<evidence type="ECO:0000256" key="1">
    <source>
        <dbReference type="ARBA" id="ARBA00003001"/>
    </source>
</evidence>
<keyword evidence="17" id="KW-1185">Reference proteome</keyword>
<dbReference type="InterPro" id="IPR007680">
    <property type="entry name" value="Arabino_trans_central"/>
</dbReference>
<feature type="transmembrane region" description="Helical" evidence="12">
    <location>
        <begin position="669"/>
        <end position="687"/>
    </location>
</feature>